<dbReference type="PANTHER" id="PTHR18964:SF149">
    <property type="entry name" value="BIFUNCTIONAL UDP-N-ACETYLGLUCOSAMINE 2-EPIMERASE_N-ACETYLMANNOSAMINE KINASE"/>
    <property type="match status" value="1"/>
</dbReference>
<feature type="region of interest" description="Disordered" evidence="2">
    <location>
        <begin position="1"/>
        <end position="29"/>
    </location>
</feature>
<name>A0ABW0X7L6_9ACTN</name>
<dbReference type="PANTHER" id="PTHR18964">
    <property type="entry name" value="ROK (REPRESSOR, ORF, KINASE) FAMILY"/>
    <property type="match status" value="1"/>
</dbReference>
<dbReference type="InterPro" id="IPR043129">
    <property type="entry name" value="ATPase_NBD"/>
</dbReference>
<accession>A0ABW0X7L6</accession>
<feature type="compositionally biased region" description="Basic and acidic residues" evidence="2">
    <location>
        <begin position="17"/>
        <end position="29"/>
    </location>
</feature>
<sequence>MVTETAPAAPPVTGPRTGDRPRTGDGRRDVNAATVLRTVLDHGPVARGRVAALTGLSPAAVSRQVVDLTRLGLLHERPGSTAPGSGTVGRPQLPVDVDTGRIAVAGLHIGLPYTTFAFLDPRGNVLYRKELSHRGRTGRAVLRPLLERLPRLLAAVPDGRTLVGLGAVTGGSVDHERGLILRHDPLNWRDLPLGALLAEASGLPVQVDNHARALARAEILFGHPAARRSMVHLFVGHVVDAALAVAGTVHIGPASPTGDVAHLPVPDSDALCHCGRTGCLAVAASDTTLFEAATAEGIVERPDRAAFLAAVRAGDPRADRLVRRRAEIVGRALALLADVVNPDLLVLTETFALLDPAYLDVVRGEFTRRSHLRRDEGLLIAQQRGADVLAVAAGAPALDALYARPVHALHARPVHALHARPVHALTTAPRGH</sequence>
<evidence type="ECO:0000256" key="1">
    <source>
        <dbReference type="ARBA" id="ARBA00006479"/>
    </source>
</evidence>
<dbReference type="Proteomes" id="UP001595975">
    <property type="component" value="Unassembled WGS sequence"/>
</dbReference>
<evidence type="ECO:0000256" key="2">
    <source>
        <dbReference type="SAM" id="MobiDB-lite"/>
    </source>
</evidence>
<dbReference type="EMBL" id="JBHSOF010000018">
    <property type="protein sequence ID" value="MFC5664480.1"/>
    <property type="molecule type" value="Genomic_DNA"/>
</dbReference>
<gene>
    <name evidence="3" type="ORF">ACFP3U_15985</name>
</gene>
<comment type="caution">
    <text evidence="3">The sequence shown here is derived from an EMBL/GenBank/DDBJ whole genome shotgun (WGS) entry which is preliminary data.</text>
</comment>
<reference evidence="4" key="1">
    <citation type="journal article" date="2019" name="Int. J. Syst. Evol. Microbiol.">
        <title>The Global Catalogue of Microorganisms (GCM) 10K type strain sequencing project: providing services to taxonomists for standard genome sequencing and annotation.</title>
        <authorList>
            <consortium name="The Broad Institute Genomics Platform"/>
            <consortium name="The Broad Institute Genome Sequencing Center for Infectious Disease"/>
            <person name="Wu L."/>
            <person name="Ma J."/>
        </authorList>
    </citation>
    <scope>NUCLEOTIDE SEQUENCE [LARGE SCALE GENOMIC DNA]</scope>
    <source>
        <strain evidence="4">CGMCC 4.1437</strain>
    </source>
</reference>
<organism evidence="3 4">
    <name type="scientific">Kitasatospora misakiensis</name>
    <dbReference type="NCBI Taxonomy" id="67330"/>
    <lineage>
        <taxon>Bacteria</taxon>
        <taxon>Bacillati</taxon>
        <taxon>Actinomycetota</taxon>
        <taxon>Actinomycetes</taxon>
        <taxon>Kitasatosporales</taxon>
        <taxon>Streptomycetaceae</taxon>
        <taxon>Kitasatospora</taxon>
    </lineage>
</organism>
<dbReference type="Gene3D" id="3.30.420.40">
    <property type="match status" value="2"/>
</dbReference>
<dbReference type="RefSeq" id="WP_380226179.1">
    <property type="nucleotide sequence ID" value="NZ_JBHSOF010000018.1"/>
</dbReference>
<evidence type="ECO:0000313" key="3">
    <source>
        <dbReference type="EMBL" id="MFC5664480.1"/>
    </source>
</evidence>
<dbReference type="Gene3D" id="1.10.10.10">
    <property type="entry name" value="Winged helix-like DNA-binding domain superfamily/Winged helix DNA-binding domain"/>
    <property type="match status" value="1"/>
</dbReference>
<dbReference type="Pfam" id="PF00480">
    <property type="entry name" value="ROK"/>
    <property type="match status" value="1"/>
</dbReference>
<evidence type="ECO:0000313" key="4">
    <source>
        <dbReference type="Proteomes" id="UP001595975"/>
    </source>
</evidence>
<dbReference type="InterPro" id="IPR036388">
    <property type="entry name" value="WH-like_DNA-bd_sf"/>
</dbReference>
<dbReference type="InterPro" id="IPR000600">
    <property type="entry name" value="ROK"/>
</dbReference>
<dbReference type="SUPFAM" id="SSF46785">
    <property type="entry name" value="Winged helix' DNA-binding domain"/>
    <property type="match status" value="1"/>
</dbReference>
<dbReference type="InterPro" id="IPR036390">
    <property type="entry name" value="WH_DNA-bd_sf"/>
</dbReference>
<dbReference type="SUPFAM" id="SSF53067">
    <property type="entry name" value="Actin-like ATPase domain"/>
    <property type="match status" value="1"/>
</dbReference>
<proteinExistence type="inferred from homology"/>
<protein>
    <submittedName>
        <fullName evidence="3">ROK family protein</fullName>
    </submittedName>
</protein>
<keyword evidence="4" id="KW-1185">Reference proteome</keyword>
<comment type="similarity">
    <text evidence="1">Belongs to the ROK (NagC/XylR) family.</text>
</comment>